<comment type="caution">
    <text evidence="7">The sequence shown here is derived from an EMBL/GenBank/DDBJ whole genome shotgun (WGS) entry which is preliminary data.</text>
</comment>
<dbReference type="PANTHER" id="PTHR14728:SF2">
    <property type="entry name" value="PROTEIN AURORA BOREALIS"/>
    <property type="match status" value="1"/>
</dbReference>
<protein>
    <recommendedName>
        <fullName evidence="2">Protein aurora borealis</fullName>
    </recommendedName>
</protein>
<dbReference type="GO" id="GO:0005634">
    <property type="term" value="C:nucleus"/>
    <property type="evidence" value="ECO:0007669"/>
    <property type="project" value="TreeGrafter"/>
</dbReference>
<keyword evidence="5" id="KW-0131">Cell cycle</keyword>
<evidence type="ECO:0000313" key="7">
    <source>
        <dbReference type="EMBL" id="KAL0276859.1"/>
    </source>
</evidence>
<sequence>MDSADVSTEKYTTTPIRSDDSDSSSSRRQIFDRSSNQYKTPVRCNESIMKRGKMPKSNSFKNSSFKKMPIYSPPTDVGRVKNPFEHARFLKERLSQPMCSPSLFEKKTSPVKQDDQFNWSIEDISILRPAPINENPLQEFDSWFSPATESEAQKAINKFFSSQVVNMESPVNVRQSRFSILEKKETTETWSQTVLTFPPNLPPEIEKILSTYCTFSEDKLSEDEEEEEIEEEQEEDLDSSNCSVSRKKLSFDTITDDELECKTPLQVYNKGLKQTVASTPITTVLSSPELSPIVKEKLQDSPMDISVSFRSKTRLNLTNDVEMIDKENMMSWNYQISSAQSVDSAFSSV</sequence>
<dbReference type="GO" id="GO:0007088">
    <property type="term" value="P:regulation of mitotic nuclear division"/>
    <property type="evidence" value="ECO:0007669"/>
    <property type="project" value="TreeGrafter"/>
</dbReference>
<evidence type="ECO:0000256" key="4">
    <source>
        <dbReference type="ARBA" id="ARBA00022776"/>
    </source>
</evidence>
<comment type="similarity">
    <text evidence="1">Belongs to the BORA family.</text>
</comment>
<keyword evidence="4" id="KW-0498">Mitosis</keyword>
<dbReference type="InterPro" id="IPR023252">
    <property type="entry name" value="Aurora_borealis_protein"/>
</dbReference>
<dbReference type="PANTHER" id="PTHR14728">
    <property type="entry name" value="PROTEIN AURORA BOREALIS"/>
    <property type="match status" value="1"/>
</dbReference>
<gene>
    <name evidence="7" type="ORF">PYX00_004333</name>
</gene>
<dbReference type="AlphaFoldDB" id="A0AAW2I3S5"/>
<dbReference type="GO" id="GO:0051301">
    <property type="term" value="P:cell division"/>
    <property type="evidence" value="ECO:0007669"/>
    <property type="project" value="UniProtKB-KW"/>
</dbReference>
<accession>A0AAW2I3S5</accession>
<feature type="compositionally biased region" description="Polar residues" evidence="6">
    <location>
        <begin position="1"/>
        <end position="16"/>
    </location>
</feature>
<reference evidence="7" key="1">
    <citation type="journal article" date="2024" name="Gigascience">
        <title>Chromosome-level genome of the poultry shaft louse Menopon gallinae provides insight into the host-switching and adaptive evolution of parasitic lice.</title>
        <authorList>
            <person name="Xu Y."/>
            <person name="Ma L."/>
            <person name="Liu S."/>
            <person name="Liang Y."/>
            <person name="Liu Q."/>
            <person name="He Z."/>
            <person name="Tian L."/>
            <person name="Duan Y."/>
            <person name="Cai W."/>
            <person name="Li H."/>
            <person name="Song F."/>
        </authorList>
    </citation>
    <scope>NUCLEOTIDE SEQUENCE</scope>
    <source>
        <strain evidence="7">Cailab_2023a</strain>
    </source>
</reference>
<organism evidence="7">
    <name type="scientific">Menopon gallinae</name>
    <name type="common">poultry shaft louse</name>
    <dbReference type="NCBI Taxonomy" id="328185"/>
    <lineage>
        <taxon>Eukaryota</taxon>
        <taxon>Metazoa</taxon>
        <taxon>Ecdysozoa</taxon>
        <taxon>Arthropoda</taxon>
        <taxon>Hexapoda</taxon>
        <taxon>Insecta</taxon>
        <taxon>Pterygota</taxon>
        <taxon>Neoptera</taxon>
        <taxon>Paraneoptera</taxon>
        <taxon>Psocodea</taxon>
        <taxon>Troctomorpha</taxon>
        <taxon>Phthiraptera</taxon>
        <taxon>Amblycera</taxon>
        <taxon>Menoponidae</taxon>
        <taxon>Menopon</taxon>
    </lineage>
</organism>
<feature type="compositionally biased region" description="Low complexity" evidence="6">
    <location>
        <begin position="23"/>
        <end position="35"/>
    </location>
</feature>
<dbReference type="EMBL" id="JARGDH010000002">
    <property type="protein sequence ID" value="KAL0276859.1"/>
    <property type="molecule type" value="Genomic_DNA"/>
</dbReference>
<feature type="region of interest" description="Disordered" evidence="6">
    <location>
        <begin position="1"/>
        <end position="77"/>
    </location>
</feature>
<feature type="region of interest" description="Disordered" evidence="6">
    <location>
        <begin position="218"/>
        <end position="242"/>
    </location>
</feature>
<evidence type="ECO:0000256" key="5">
    <source>
        <dbReference type="ARBA" id="ARBA00023306"/>
    </source>
</evidence>
<proteinExistence type="inferred from homology"/>
<feature type="compositionally biased region" description="Low complexity" evidence="6">
    <location>
        <begin position="55"/>
        <end position="69"/>
    </location>
</feature>
<keyword evidence="3" id="KW-0132">Cell division</keyword>
<dbReference type="GO" id="GO:0060236">
    <property type="term" value="P:regulation of mitotic spindle organization"/>
    <property type="evidence" value="ECO:0007669"/>
    <property type="project" value="TreeGrafter"/>
</dbReference>
<evidence type="ECO:0000256" key="2">
    <source>
        <dbReference type="ARBA" id="ARBA00020055"/>
    </source>
</evidence>
<dbReference type="PRINTS" id="PR02038">
    <property type="entry name" value="AURORABORA"/>
</dbReference>
<feature type="compositionally biased region" description="Acidic residues" evidence="6">
    <location>
        <begin position="220"/>
        <end position="238"/>
    </location>
</feature>
<dbReference type="GO" id="GO:0019901">
    <property type="term" value="F:protein kinase binding"/>
    <property type="evidence" value="ECO:0007669"/>
    <property type="project" value="TreeGrafter"/>
</dbReference>
<evidence type="ECO:0000256" key="1">
    <source>
        <dbReference type="ARBA" id="ARBA00010963"/>
    </source>
</evidence>
<dbReference type="Pfam" id="PF15280">
    <property type="entry name" value="BORA_N"/>
    <property type="match status" value="1"/>
</dbReference>
<evidence type="ECO:0000256" key="3">
    <source>
        <dbReference type="ARBA" id="ARBA00022618"/>
    </source>
</evidence>
<name>A0AAW2I3S5_9NEOP</name>
<evidence type="ECO:0000256" key="6">
    <source>
        <dbReference type="SAM" id="MobiDB-lite"/>
    </source>
</evidence>
<dbReference type="GO" id="GO:0005737">
    <property type="term" value="C:cytoplasm"/>
    <property type="evidence" value="ECO:0007669"/>
    <property type="project" value="TreeGrafter"/>
</dbReference>